<dbReference type="EMBL" id="PDUG01000016">
    <property type="protein sequence ID" value="PIC13014.1"/>
    <property type="molecule type" value="Genomic_DNA"/>
</dbReference>
<dbReference type="Proteomes" id="UP000230233">
    <property type="component" value="Unassembled WGS sequence"/>
</dbReference>
<accession>A0A2G5SD84</accession>
<proteinExistence type="predicted"/>
<evidence type="ECO:0000256" key="1">
    <source>
        <dbReference type="SAM" id="MobiDB-lite"/>
    </source>
</evidence>
<feature type="compositionally biased region" description="Polar residues" evidence="1">
    <location>
        <begin position="121"/>
        <end position="152"/>
    </location>
</feature>
<dbReference type="OrthoDB" id="10344954at2759"/>
<gene>
    <name evidence="2" type="ORF">B9Z55_028089</name>
</gene>
<protein>
    <submittedName>
        <fullName evidence="2">Uncharacterized protein</fullName>
    </submittedName>
</protein>
<feature type="region of interest" description="Disordered" evidence="1">
    <location>
        <begin position="112"/>
        <end position="153"/>
    </location>
</feature>
<evidence type="ECO:0000313" key="3">
    <source>
        <dbReference type="Proteomes" id="UP000230233"/>
    </source>
</evidence>
<organism evidence="2 3">
    <name type="scientific">Caenorhabditis nigoni</name>
    <dbReference type="NCBI Taxonomy" id="1611254"/>
    <lineage>
        <taxon>Eukaryota</taxon>
        <taxon>Metazoa</taxon>
        <taxon>Ecdysozoa</taxon>
        <taxon>Nematoda</taxon>
        <taxon>Chromadorea</taxon>
        <taxon>Rhabditida</taxon>
        <taxon>Rhabditina</taxon>
        <taxon>Rhabditomorpha</taxon>
        <taxon>Rhabditoidea</taxon>
        <taxon>Rhabditidae</taxon>
        <taxon>Peloderinae</taxon>
        <taxon>Caenorhabditis</taxon>
    </lineage>
</organism>
<comment type="caution">
    <text evidence="2">The sequence shown here is derived from an EMBL/GenBank/DDBJ whole genome shotgun (WGS) entry which is preliminary data.</text>
</comment>
<name>A0A2G5SD84_9PELO</name>
<feature type="region of interest" description="Disordered" evidence="1">
    <location>
        <begin position="172"/>
        <end position="214"/>
    </location>
</feature>
<sequence>MSYLLGETEADVLKVYVKVLERTKKPAEKLGQAVFVMPLARKLYKWKLIQTPVWKREEARRFGYPFDETQFSPEIRQAFVEVDEMERQRLVAAHIERRRAWAEKRAAEENANQNNVVEGVQDSSEASCQGSGEMQATEENGATTASNGSQDSADLLDTETETVAALCMLEGSGNAQSDGSKAPKRCCETSMGQESPKKRSKIEAPTGSEVEDDGILESSLIITSPMGAAITSSS</sequence>
<evidence type="ECO:0000313" key="2">
    <source>
        <dbReference type="EMBL" id="PIC13014.1"/>
    </source>
</evidence>
<keyword evidence="3" id="KW-1185">Reference proteome</keyword>
<dbReference type="AlphaFoldDB" id="A0A2G5SD84"/>
<reference evidence="3" key="1">
    <citation type="submission" date="2017-10" db="EMBL/GenBank/DDBJ databases">
        <title>Rapid genome shrinkage in a self-fertile nematode reveals novel sperm competition proteins.</title>
        <authorList>
            <person name="Yin D."/>
            <person name="Schwarz E.M."/>
            <person name="Thomas C.G."/>
            <person name="Felde R.L."/>
            <person name="Korf I.F."/>
            <person name="Cutter A.D."/>
            <person name="Schartner C.M."/>
            <person name="Ralston E.J."/>
            <person name="Meyer B.J."/>
            <person name="Haag E.S."/>
        </authorList>
    </citation>
    <scope>NUCLEOTIDE SEQUENCE [LARGE SCALE GENOMIC DNA]</scope>
    <source>
        <strain evidence="3">JU1422</strain>
    </source>
</reference>